<dbReference type="Proteomes" id="UP001591681">
    <property type="component" value="Unassembled WGS sequence"/>
</dbReference>
<dbReference type="PANTHER" id="PTHR43884">
    <property type="entry name" value="ACYL-COA DEHYDROGENASE"/>
    <property type="match status" value="1"/>
</dbReference>
<evidence type="ECO:0000313" key="12">
    <source>
        <dbReference type="EMBL" id="KAL2079785.1"/>
    </source>
</evidence>
<dbReference type="InterPro" id="IPR006091">
    <property type="entry name" value="Acyl-CoA_Oxase/DH_mid-dom"/>
</dbReference>
<comment type="caution">
    <text evidence="12">The sequence shown here is derived from an EMBL/GenBank/DDBJ whole genome shotgun (WGS) entry which is preliminary data.</text>
</comment>
<organism evidence="12 13">
    <name type="scientific">Coilia grayii</name>
    <name type="common">Gray's grenadier anchovy</name>
    <dbReference type="NCBI Taxonomy" id="363190"/>
    <lineage>
        <taxon>Eukaryota</taxon>
        <taxon>Metazoa</taxon>
        <taxon>Chordata</taxon>
        <taxon>Craniata</taxon>
        <taxon>Vertebrata</taxon>
        <taxon>Euteleostomi</taxon>
        <taxon>Actinopterygii</taxon>
        <taxon>Neopterygii</taxon>
        <taxon>Teleostei</taxon>
        <taxon>Clupei</taxon>
        <taxon>Clupeiformes</taxon>
        <taxon>Clupeoidei</taxon>
        <taxon>Engraulidae</taxon>
        <taxon>Coilinae</taxon>
        <taxon>Coilia</taxon>
    </lineage>
</organism>
<dbReference type="AlphaFoldDB" id="A0ABD1J0G9"/>
<keyword evidence="3" id="KW-0702">S-nitrosylation</keyword>
<dbReference type="PROSITE" id="PS00072">
    <property type="entry name" value="ACYL_COA_DH_1"/>
    <property type="match status" value="1"/>
</dbReference>
<keyword evidence="4" id="KW-0274">FAD</keyword>
<gene>
    <name evidence="12" type="ORF">ACEWY4_025529</name>
</gene>
<evidence type="ECO:0000313" key="13">
    <source>
        <dbReference type="Proteomes" id="UP001591681"/>
    </source>
</evidence>
<feature type="domain" description="Acyl-CoA oxidase/dehydrogenase middle" evidence="11">
    <location>
        <begin position="26"/>
        <end position="105"/>
    </location>
</feature>
<reference evidence="12 13" key="1">
    <citation type="submission" date="2024-09" db="EMBL/GenBank/DDBJ databases">
        <title>A chromosome-level genome assembly of Gray's grenadier anchovy, Coilia grayii.</title>
        <authorList>
            <person name="Fu Z."/>
        </authorList>
    </citation>
    <scope>NUCLEOTIDE SEQUENCE [LARGE SCALE GENOMIC DNA]</scope>
    <source>
        <strain evidence="12">G4</strain>
        <tissue evidence="12">Muscle</tissue>
    </source>
</reference>
<dbReference type="InterPro" id="IPR009100">
    <property type="entry name" value="AcylCoA_DH/oxidase_NM_dom_sf"/>
</dbReference>
<evidence type="ECO:0000259" key="11">
    <source>
        <dbReference type="Pfam" id="PF02770"/>
    </source>
</evidence>
<comment type="catalytic activity">
    <reaction evidence="10">
        <text>a very-long-chain 2,3-saturated fatty acyl-CoA + oxidized [electron-transfer flavoprotein] + H(+) = a very-long-chain (2E)-enoyl-CoA + reduced [electron-transfer flavoprotein]</text>
        <dbReference type="Rhea" id="RHEA:19181"/>
        <dbReference type="Rhea" id="RHEA-COMP:10685"/>
        <dbReference type="Rhea" id="RHEA-COMP:10686"/>
        <dbReference type="ChEBI" id="CHEBI:15378"/>
        <dbReference type="ChEBI" id="CHEBI:57692"/>
        <dbReference type="ChEBI" id="CHEBI:58307"/>
        <dbReference type="ChEBI" id="CHEBI:83724"/>
        <dbReference type="ChEBI" id="CHEBI:83728"/>
        <dbReference type="EC" id="1.3.8.9"/>
    </reaction>
    <physiologicalReaction direction="left-to-right" evidence="10">
        <dbReference type="Rhea" id="RHEA:19182"/>
    </physiologicalReaction>
</comment>
<protein>
    <recommendedName>
        <fullName evidence="7">Very long-chain specific acyl-CoA dehydrogenase, mitochondrial</fullName>
        <ecNumber evidence="6">1.3.8.9</ecNumber>
    </recommendedName>
</protein>
<dbReference type="EC" id="1.3.8.9" evidence="6"/>
<accession>A0ABD1J0G9</accession>
<dbReference type="InterPro" id="IPR006089">
    <property type="entry name" value="Acyl-CoA_DH_CS"/>
</dbReference>
<keyword evidence="5" id="KW-0809">Transit peptide</keyword>
<proteinExistence type="predicted"/>
<keyword evidence="13" id="KW-1185">Reference proteome</keyword>
<keyword evidence="2" id="KW-0285">Flavoprotein</keyword>
<evidence type="ECO:0000256" key="4">
    <source>
        <dbReference type="ARBA" id="ARBA00022827"/>
    </source>
</evidence>
<evidence type="ECO:0000256" key="10">
    <source>
        <dbReference type="ARBA" id="ARBA00049050"/>
    </source>
</evidence>
<evidence type="ECO:0000256" key="7">
    <source>
        <dbReference type="ARBA" id="ARBA00040902"/>
    </source>
</evidence>
<sequence length="106" mass="11409">MYNVDLIHDDAIEVILVNGRGEHMAAFCLTEPASGSDAASIKTTAVRSACGKYFTLNRGKIWISNGGLAEIFAVFAKTPVKDEKTGEMKDKITAFVVERSLGGLTQ</sequence>
<evidence type="ECO:0000256" key="5">
    <source>
        <dbReference type="ARBA" id="ARBA00022946"/>
    </source>
</evidence>
<dbReference type="SUPFAM" id="SSF56645">
    <property type="entry name" value="Acyl-CoA dehydrogenase NM domain-like"/>
    <property type="match status" value="1"/>
</dbReference>
<comment type="function">
    <text evidence="8">Very long-chain specific acyl-CoA dehydrogenase is one of the acyl-CoA dehydrogenases that catalyze the first step of mitochondrial fatty acid beta-oxidation, an aerobic process breaking down fatty acids into acetyl-CoA and allowing the production of energy from fats. The first step of fatty acid beta-oxidation consists in the removal of one hydrogen from C-2 and C-3 of the straight-chain fatty acyl-CoA thioester, resulting in the formation of trans-2-enoyl-CoA. Among the different mitochondrial acyl-CoA dehydrogenases, very long-chain specific acyl-CoA dehydrogenase acts specifically on acyl-CoAs with saturated 12 to 24 carbons long primary chains.</text>
</comment>
<dbReference type="EMBL" id="JBHFQA010000022">
    <property type="protein sequence ID" value="KAL2079785.1"/>
    <property type="molecule type" value="Genomic_DNA"/>
</dbReference>
<evidence type="ECO:0000256" key="1">
    <source>
        <dbReference type="ARBA" id="ARBA00001974"/>
    </source>
</evidence>
<comment type="cofactor">
    <cofactor evidence="1">
        <name>FAD</name>
        <dbReference type="ChEBI" id="CHEBI:57692"/>
    </cofactor>
</comment>
<evidence type="ECO:0000256" key="3">
    <source>
        <dbReference type="ARBA" id="ARBA00022799"/>
    </source>
</evidence>
<evidence type="ECO:0000256" key="6">
    <source>
        <dbReference type="ARBA" id="ARBA00039034"/>
    </source>
</evidence>
<dbReference type="Pfam" id="PF02770">
    <property type="entry name" value="Acyl-CoA_dh_M"/>
    <property type="match status" value="1"/>
</dbReference>
<evidence type="ECO:0000256" key="9">
    <source>
        <dbReference type="ARBA" id="ARBA00046812"/>
    </source>
</evidence>
<evidence type="ECO:0000256" key="2">
    <source>
        <dbReference type="ARBA" id="ARBA00022630"/>
    </source>
</evidence>
<dbReference type="InterPro" id="IPR046373">
    <property type="entry name" value="Acyl-CoA_Oxase/DH_mid-dom_sf"/>
</dbReference>
<evidence type="ECO:0000256" key="8">
    <source>
        <dbReference type="ARBA" id="ARBA00045422"/>
    </source>
</evidence>
<dbReference type="GO" id="GO:0017099">
    <property type="term" value="F:very-long-chain fatty acyl-CoA dehydrogenase activity"/>
    <property type="evidence" value="ECO:0007669"/>
    <property type="project" value="UniProtKB-EC"/>
</dbReference>
<name>A0ABD1J0G9_9TELE</name>
<dbReference type="Gene3D" id="2.40.110.10">
    <property type="entry name" value="Butyryl-CoA Dehydrogenase, subunit A, domain 2"/>
    <property type="match status" value="1"/>
</dbReference>
<dbReference type="FunFam" id="2.40.110.10:FF:000006">
    <property type="entry name" value="very long-chain specific acyl-CoA dehydrogenase, mitochondrial"/>
    <property type="match status" value="1"/>
</dbReference>
<comment type="subunit">
    <text evidence="9">Homodimer. Homodimerizes after import into the mitochondrion.</text>
</comment>
<dbReference type="PANTHER" id="PTHR43884:SF11">
    <property type="entry name" value="VERY LONG-CHAIN SPECIFIC ACYL-COA DEHYDROGENASE, MITOCHONDRIAL"/>
    <property type="match status" value="1"/>
</dbReference>